<feature type="compositionally biased region" description="Basic residues" evidence="1">
    <location>
        <begin position="143"/>
        <end position="160"/>
    </location>
</feature>
<comment type="caution">
    <text evidence="2">The sequence shown here is derived from an EMBL/GenBank/DDBJ whole genome shotgun (WGS) entry which is preliminary data.</text>
</comment>
<feature type="compositionally biased region" description="Low complexity" evidence="1">
    <location>
        <begin position="265"/>
        <end position="281"/>
    </location>
</feature>
<keyword evidence="3" id="KW-1185">Reference proteome</keyword>
<feature type="compositionally biased region" description="Basic and acidic residues" evidence="1">
    <location>
        <begin position="282"/>
        <end position="295"/>
    </location>
</feature>
<sequence length="366" mass="37609">MGPAAAGGLAGAGRAGGGRGAGRVPGGGVRRGRRLPADREAAGEAPRARGVERHRRRAAGRACRREGPGRHARPGVGQGPAQYQCEVRGPLDRADRGRCPALHRRPAGAAAHPGRGGRGGGGRAGRLPGHGRRGQAAAAGALRRARRRLPGGRHRQRGHQVVRGAAARPPRGAAGAPGEGGARVGAAAVRRQGRFPRGAGGARGPQGGARPEADAGGQRHPARLDRRRRAAVPGAAVQEPQGQCGPGDAAARAARRLRADDRRAAGQGARPQRRPAAAGRLLRQERGAGRGDGRLRGGLCRQDGGGPRRPAGRDTGGAAARGLRGPPHGGLTPAAARDARRAFVRPDGRPRDRPRSCLRRDHPDRP</sequence>
<protein>
    <submittedName>
        <fullName evidence="2">Uncharacterized protein</fullName>
    </submittedName>
</protein>
<evidence type="ECO:0000313" key="2">
    <source>
        <dbReference type="EMBL" id="CAG7651808.1"/>
    </source>
</evidence>
<dbReference type="AlphaFoldDB" id="A0A9W4H5D3"/>
<evidence type="ECO:0000256" key="1">
    <source>
        <dbReference type="SAM" id="MobiDB-lite"/>
    </source>
</evidence>
<feature type="compositionally biased region" description="Low complexity" evidence="1">
    <location>
        <begin position="316"/>
        <end position="336"/>
    </location>
</feature>
<evidence type="ECO:0000313" key="3">
    <source>
        <dbReference type="Proteomes" id="UP001153328"/>
    </source>
</evidence>
<feature type="region of interest" description="Disordered" evidence="1">
    <location>
        <begin position="1"/>
        <end position="366"/>
    </location>
</feature>
<organism evidence="2 3">
    <name type="scientific">Actinacidiphila bryophytorum</name>
    <dbReference type="NCBI Taxonomy" id="1436133"/>
    <lineage>
        <taxon>Bacteria</taxon>
        <taxon>Bacillati</taxon>
        <taxon>Actinomycetota</taxon>
        <taxon>Actinomycetes</taxon>
        <taxon>Kitasatosporales</taxon>
        <taxon>Streptomycetaceae</taxon>
        <taxon>Actinacidiphila</taxon>
    </lineage>
</organism>
<dbReference type="EMBL" id="CAJVAX010000019">
    <property type="protein sequence ID" value="CAG7651808.1"/>
    <property type="molecule type" value="Genomic_DNA"/>
</dbReference>
<proteinExistence type="predicted"/>
<feature type="compositionally biased region" description="Gly residues" evidence="1">
    <location>
        <begin position="114"/>
        <end position="124"/>
    </location>
</feature>
<gene>
    <name evidence="2" type="ORF">SBRY_50709</name>
</gene>
<dbReference type="Proteomes" id="UP001153328">
    <property type="component" value="Unassembled WGS sequence"/>
</dbReference>
<feature type="compositionally biased region" description="Basic and acidic residues" evidence="1">
    <location>
        <begin position="89"/>
        <end position="98"/>
    </location>
</feature>
<feature type="compositionally biased region" description="Basic and acidic residues" evidence="1">
    <location>
        <begin position="35"/>
        <end position="51"/>
    </location>
</feature>
<accession>A0A9W4H5D3</accession>
<feature type="compositionally biased region" description="Low complexity" evidence="1">
    <location>
        <begin position="161"/>
        <end position="174"/>
    </location>
</feature>
<feature type="compositionally biased region" description="Basic and acidic residues" evidence="1">
    <location>
        <begin position="337"/>
        <end position="366"/>
    </location>
</feature>
<reference evidence="2" key="1">
    <citation type="submission" date="2021-06" db="EMBL/GenBank/DDBJ databases">
        <authorList>
            <person name="Arsene-Ploetze F."/>
        </authorList>
    </citation>
    <scope>NUCLEOTIDE SEQUENCE</scope>
    <source>
        <strain evidence="2">SBRY1</strain>
    </source>
</reference>
<feature type="compositionally biased region" description="Gly residues" evidence="1">
    <location>
        <begin position="8"/>
        <end position="29"/>
    </location>
</feature>
<name>A0A9W4H5D3_9ACTN</name>
<feature type="compositionally biased region" description="Gly residues" evidence="1">
    <location>
        <begin position="198"/>
        <end position="207"/>
    </location>
</feature>